<reference evidence="1" key="1">
    <citation type="journal article" date="2020" name="Stud. Mycol.">
        <title>101 Dothideomycetes genomes: a test case for predicting lifestyles and emergence of pathogens.</title>
        <authorList>
            <person name="Haridas S."/>
            <person name="Albert R."/>
            <person name="Binder M."/>
            <person name="Bloem J."/>
            <person name="Labutti K."/>
            <person name="Salamov A."/>
            <person name="Andreopoulos B."/>
            <person name="Baker S."/>
            <person name="Barry K."/>
            <person name="Bills G."/>
            <person name="Bluhm B."/>
            <person name="Cannon C."/>
            <person name="Castanera R."/>
            <person name="Culley D."/>
            <person name="Daum C."/>
            <person name="Ezra D."/>
            <person name="Gonzalez J."/>
            <person name="Henrissat B."/>
            <person name="Kuo A."/>
            <person name="Liang C."/>
            <person name="Lipzen A."/>
            <person name="Lutzoni F."/>
            <person name="Magnuson J."/>
            <person name="Mondo S."/>
            <person name="Nolan M."/>
            <person name="Ohm R."/>
            <person name="Pangilinan J."/>
            <person name="Park H.-J."/>
            <person name="Ramirez L."/>
            <person name="Alfaro M."/>
            <person name="Sun H."/>
            <person name="Tritt A."/>
            <person name="Yoshinaga Y."/>
            <person name="Zwiers L.-H."/>
            <person name="Turgeon B."/>
            <person name="Goodwin S."/>
            <person name="Spatafora J."/>
            <person name="Crous P."/>
            <person name="Grigoriev I."/>
        </authorList>
    </citation>
    <scope>NUCLEOTIDE SEQUENCE</scope>
    <source>
        <strain evidence="1">CBS 175.79</strain>
    </source>
</reference>
<keyword evidence="2" id="KW-1185">Reference proteome</keyword>
<dbReference type="GeneID" id="54280865"/>
<evidence type="ECO:0008006" key="3">
    <source>
        <dbReference type="Google" id="ProtNLM"/>
    </source>
</evidence>
<name>A0A6A5XYQ1_9PLEO</name>
<dbReference type="EMBL" id="ML978068">
    <property type="protein sequence ID" value="KAF2018302.1"/>
    <property type="molecule type" value="Genomic_DNA"/>
</dbReference>
<dbReference type="Proteomes" id="UP000799778">
    <property type="component" value="Unassembled WGS sequence"/>
</dbReference>
<evidence type="ECO:0000313" key="1">
    <source>
        <dbReference type="EMBL" id="KAF2018302.1"/>
    </source>
</evidence>
<gene>
    <name evidence="1" type="ORF">BU24DRAFT_345926</name>
</gene>
<dbReference type="AlphaFoldDB" id="A0A6A5XYQ1"/>
<protein>
    <recommendedName>
        <fullName evidence="3">Prolyl 4-hydroxylase alpha subunit Fe(2+) 2OG dioxygenase domain-containing protein</fullName>
    </recommendedName>
</protein>
<dbReference type="RefSeq" id="XP_033386641.1">
    <property type="nucleotide sequence ID" value="XM_033523468.1"/>
</dbReference>
<dbReference type="OrthoDB" id="5282017at2759"/>
<accession>A0A6A5XYQ1</accession>
<organism evidence="1 2">
    <name type="scientific">Aaosphaeria arxii CBS 175.79</name>
    <dbReference type="NCBI Taxonomy" id="1450172"/>
    <lineage>
        <taxon>Eukaryota</taxon>
        <taxon>Fungi</taxon>
        <taxon>Dikarya</taxon>
        <taxon>Ascomycota</taxon>
        <taxon>Pezizomycotina</taxon>
        <taxon>Dothideomycetes</taxon>
        <taxon>Pleosporomycetidae</taxon>
        <taxon>Pleosporales</taxon>
        <taxon>Pleosporales incertae sedis</taxon>
        <taxon>Aaosphaeria</taxon>
    </lineage>
</organism>
<sequence length="307" mass="35115">MLSTRLSFRRVVCQPRLLAYSSCNQRRFSRYSNPVSNIQPALVNDQHDSISPIAPIPKIQVTSNWHTLQDQPLTKDAIWNLFNNVIPSIRHTGFLSSDECQKVAEVIQSHRVKAYFEGIEEANSLQDRIKAETNIDIVGRVAAALQEIMGLETRIALEGDKKYFCGLLRVVDNYIQIHPDFGQYDGPDWEIGRIAGQLTWNILLKKIPGGDTIIYDRQWQGVEDDRNFQKEFPRYAYKPTGVQGHLFKALSAIEGDLTFFNPRNFHEVKPCDRAWDRPEELVRYTLSSFVGLLPGENGKPPTLILWS</sequence>
<evidence type="ECO:0000313" key="2">
    <source>
        <dbReference type="Proteomes" id="UP000799778"/>
    </source>
</evidence>
<proteinExistence type="predicted"/>